<reference evidence="1 2" key="1">
    <citation type="journal article" date="2023" name="Sci. Data">
        <title>Genome assembly of the Korean intertidal mud-creeper Batillaria attramentaria.</title>
        <authorList>
            <person name="Patra A.K."/>
            <person name="Ho P.T."/>
            <person name="Jun S."/>
            <person name="Lee S.J."/>
            <person name="Kim Y."/>
            <person name="Won Y.J."/>
        </authorList>
    </citation>
    <scope>NUCLEOTIDE SEQUENCE [LARGE SCALE GENOMIC DNA]</scope>
    <source>
        <strain evidence="1">Wonlab-2016</strain>
    </source>
</reference>
<evidence type="ECO:0000313" key="2">
    <source>
        <dbReference type="Proteomes" id="UP001519460"/>
    </source>
</evidence>
<comment type="caution">
    <text evidence="1">The sequence shown here is derived from an EMBL/GenBank/DDBJ whole genome shotgun (WGS) entry which is preliminary data.</text>
</comment>
<sequence length="82" mass="9060">MMFALLSKGQILMQSSTVNTAVTNRPNQGAWSQHSKLYCQTLFESCTSTVMSKLRPLPGQFSSVKYTDESGPVPPASVRRLH</sequence>
<dbReference type="AlphaFoldDB" id="A0ABD0JZW2"/>
<protein>
    <submittedName>
        <fullName evidence="1">Uncharacterized protein</fullName>
    </submittedName>
</protein>
<evidence type="ECO:0000313" key="1">
    <source>
        <dbReference type="EMBL" id="KAK7480453.1"/>
    </source>
</evidence>
<keyword evidence="2" id="KW-1185">Reference proteome</keyword>
<dbReference type="EMBL" id="JACVVK020000281">
    <property type="protein sequence ID" value="KAK7480453.1"/>
    <property type="molecule type" value="Genomic_DNA"/>
</dbReference>
<gene>
    <name evidence="1" type="ORF">BaRGS_00028270</name>
</gene>
<proteinExistence type="predicted"/>
<accession>A0ABD0JZW2</accession>
<organism evidence="1 2">
    <name type="scientific">Batillaria attramentaria</name>
    <dbReference type="NCBI Taxonomy" id="370345"/>
    <lineage>
        <taxon>Eukaryota</taxon>
        <taxon>Metazoa</taxon>
        <taxon>Spiralia</taxon>
        <taxon>Lophotrochozoa</taxon>
        <taxon>Mollusca</taxon>
        <taxon>Gastropoda</taxon>
        <taxon>Caenogastropoda</taxon>
        <taxon>Sorbeoconcha</taxon>
        <taxon>Cerithioidea</taxon>
        <taxon>Batillariidae</taxon>
        <taxon>Batillaria</taxon>
    </lineage>
</organism>
<dbReference type="Proteomes" id="UP001519460">
    <property type="component" value="Unassembled WGS sequence"/>
</dbReference>
<name>A0ABD0JZW2_9CAEN</name>